<gene>
    <name evidence="10" type="ORF">HH1059_25620</name>
</gene>
<dbReference type="GO" id="GO:0005524">
    <property type="term" value="F:ATP binding"/>
    <property type="evidence" value="ECO:0007669"/>
    <property type="project" value="UniProtKB-KW"/>
</dbReference>
<protein>
    <submittedName>
        <fullName evidence="10">Transport ATP-binding protein CydD</fullName>
    </submittedName>
</protein>
<evidence type="ECO:0000256" key="6">
    <source>
        <dbReference type="ARBA" id="ARBA00023136"/>
    </source>
</evidence>
<feature type="transmembrane region" description="Helical" evidence="7">
    <location>
        <begin position="151"/>
        <end position="168"/>
    </location>
</feature>
<keyword evidence="11" id="KW-1185">Reference proteome</keyword>
<comment type="subcellular location">
    <subcellularLocation>
        <location evidence="1">Cell membrane</location>
        <topology evidence="1">Multi-pass membrane protein</topology>
    </subcellularLocation>
</comment>
<dbReference type="GO" id="GO:0042883">
    <property type="term" value="P:cysteine transport"/>
    <property type="evidence" value="ECO:0007669"/>
    <property type="project" value="InterPro"/>
</dbReference>
<keyword evidence="5 7" id="KW-1133">Transmembrane helix</keyword>
<evidence type="ECO:0000259" key="9">
    <source>
        <dbReference type="PROSITE" id="PS50929"/>
    </source>
</evidence>
<evidence type="ECO:0000256" key="3">
    <source>
        <dbReference type="ARBA" id="ARBA00022741"/>
    </source>
</evidence>
<dbReference type="InterPro" id="IPR036640">
    <property type="entry name" value="ABC1_TM_sf"/>
</dbReference>
<feature type="transmembrane region" description="Helical" evidence="7">
    <location>
        <begin position="252"/>
        <end position="279"/>
    </location>
</feature>
<keyword evidence="4 10" id="KW-0067">ATP-binding</keyword>
<keyword evidence="2 7" id="KW-0812">Transmembrane</keyword>
<dbReference type="KEGG" id="hhk:HH1059_25620"/>
<organism evidence="10 11">
    <name type="scientific">Halorhodospira halochloris</name>
    <name type="common">Ectothiorhodospira halochloris</name>
    <dbReference type="NCBI Taxonomy" id="1052"/>
    <lineage>
        <taxon>Bacteria</taxon>
        <taxon>Pseudomonadati</taxon>
        <taxon>Pseudomonadota</taxon>
        <taxon>Gammaproteobacteria</taxon>
        <taxon>Chromatiales</taxon>
        <taxon>Ectothiorhodospiraceae</taxon>
        <taxon>Halorhodospira</taxon>
    </lineage>
</organism>
<accession>A0A0X8X6S8</accession>
<dbReference type="OrthoDB" id="6336411at2"/>
<dbReference type="SUPFAM" id="SSF52540">
    <property type="entry name" value="P-loop containing nucleoside triphosphate hydrolases"/>
    <property type="match status" value="1"/>
</dbReference>
<dbReference type="GO" id="GO:0005886">
    <property type="term" value="C:plasma membrane"/>
    <property type="evidence" value="ECO:0007669"/>
    <property type="project" value="UniProtKB-SubCell"/>
</dbReference>
<dbReference type="AlphaFoldDB" id="A0A0X8X6S8"/>
<feature type="transmembrane region" description="Helical" evidence="7">
    <location>
        <begin position="69"/>
        <end position="89"/>
    </location>
</feature>
<dbReference type="InterPro" id="IPR003593">
    <property type="entry name" value="AAA+_ATPase"/>
</dbReference>
<evidence type="ECO:0000256" key="4">
    <source>
        <dbReference type="ARBA" id="ARBA00022840"/>
    </source>
</evidence>
<dbReference type="PANTHER" id="PTHR24221">
    <property type="entry name" value="ATP-BINDING CASSETTE SUB-FAMILY B"/>
    <property type="match status" value="1"/>
</dbReference>
<sequence>MSDLEQQHSESNDVSPARWLNAQAKGARGAFAISIGMGLVDAVLIVAQALLIAWIANAALITKQPLEDMLPAFAGLGAVFVLRAVCTWARAAAGAWSAKTITAAVRRRLYRHIAALGPARLQGYHSGQVASALVEQVEALEGYYANYLPQMVLATIIPLGLIAVVFVLDVIAGLLLLLAAPLVPLFMALIGMKAERRSQEQQQSISRISAHFLDRLRGLGTLRIFRATERAAADVEQAAEEYRARSMGVLKVAFLSSAALELISAVSIALVAIYIGFSLLGFLDFGPGPELGLLSGLAILILAPEVFQPLRRFAVHYHDRATAIGAAEQITQLLAEPLPANVLAEDAPRSQYLKPLEHDPDSGLPQPQPVALSFDRVSVRFHRGGTSAGLQDLDLKISAGEKVVISGPSGAGKSTLLHLAAGFLEPDQGAVRIDGQLPPGAAGVAWVGQRPWLFHGSVRENLTLAAPQAQERTLWAALEYADLAEVVRSMPEGMATPLGEEGHGLSGGQASRLALARALLAGAPLLLLDEPTAGLDPDSAQRVLKALERLADGKRSIVMVAHDAAAQRSGERQLVIEQGRLVEDRRA</sequence>
<feature type="transmembrane region" description="Helical" evidence="7">
    <location>
        <begin position="30"/>
        <end position="57"/>
    </location>
</feature>
<dbReference type="NCBIfam" id="TIGR02857">
    <property type="entry name" value="CydD"/>
    <property type="match status" value="1"/>
</dbReference>
<evidence type="ECO:0000256" key="7">
    <source>
        <dbReference type="SAM" id="Phobius"/>
    </source>
</evidence>
<name>A0A0X8X6S8_HALHR</name>
<dbReference type="SMART" id="SM00382">
    <property type="entry name" value="AAA"/>
    <property type="match status" value="1"/>
</dbReference>
<dbReference type="Pfam" id="PF00005">
    <property type="entry name" value="ABC_tran"/>
    <property type="match status" value="1"/>
</dbReference>
<dbReference type="GO" id="GO:0034040">
    <property type="term" value="F:ATPase-coupled lipid transmembrane transporter activity"/>
    <property type="evidence" value="ECO:0007669"/>
    <property type="project" value="TreeGrafter"/>
</dbReference>
<evidence type="ECO:0000313" key="10">
    <source>
        <dbReference type="EMBL" id="BAU56645.1"/>
    </source>
</evidence>
<evidence type="ECO:0000256" key="2">
    <source>
        <dbReference type="ARBA" id="ARBA00022692"/>
    </source>
</evidence>
<feature type="transmembrane region" description="Helical" evidence="7">
    <location>
        <begin position="174"/>
        <end position="192"/>
    </location>
</feature>
<dbReference type="RefSeq" id="WP_096406767.1">
    <property type="nucleotide sequence ID" value="NZ_AP017372.2"/>
</dbReference>
<proteinExistence type="predicted"/>
<dbReference type="InterPro" id="IPR003439">
    <property type="entry name" value="ABC_transporter-like_ATP-bd"/>
</dbReference>
<dbReference type="PROSITE" id="PS50929">
    <property type="entry name" value="ABC_TM1F"/>
    <property type="match status" value="1"/>
</dbReference>
<dbReference type="PROSITE" id="PS00211">
    <property type="entry name" value="ABC_TRANSPORTER_1"/>
    <property type="match status" value="1"/>
</dbReference>
<evidence type="ECO:0000256" key="5">
    <source>
        <dbReference type="ARBA" id="ARBA00022989"/>
    </source>
</evidence>
<reference evidence="10" key="1">
    <citation type="submission" date="2016-02" db="EMBL/GenBank/DDBJ databases">
        <title>Halorhodospira halochloris DSM-1059 complete genome, version 2.</title>
        <authorList>
            <person name="Tsukatani Y."/>
        </authorList>
    </citation>
    <scope>NUCLEOTIDE SEQUENCE</scope>
    <source>
        <strain evidence="10">DSM 1059</strain>
    </source>
</reference>
<dbReference type="EMBL" id="AP017372">
    <property type="protein sequence ID" value="BAU56645.1"/>
    <property type="molecule type" value="Genomic_DNA"/>
</dbReference>
<evidence type="ECO:0000256" key="1">
    <source>
        <dbReference type="ARBA" id="ARBA00004651"/>
    </source>
</evidence>
<dbReference type="InterPro" id="IPR039421">
    <property type="entry name" value="Type_1_exporter"/>
</dbReference>
<dbReference type="Gene3D" id="1.20.1560.10">
    <property type="entry name" value="ABC transporter type 1, transmembrane domain"/>
    <property type="match status" value="1"/>
</dbReference>
<dbReference type="SUPFAM" id="SSF90123">
    <property type="entry name" value="ABC transporter transmembrane region"/>
    <property type="match status" value="1"/>
</dbReference>
<dbReference type="Gene3D" id="3.40.50.300">
    <property type="entry name" value="P-loop containing nucleotide triphosphate hydrolases"/>
    <property type="match status" value="1"/>
</dbReference>
<evidence type="ECO:0000313" key="11">
    <source>
        <dbReference type="Proteomes" id="UP000218890"/>
    </source>
</evidence>
<dbReference type="GO" id="GO:0016887">
    <property type="term" value="F:ATP hydrolysis activity"/>
    <property type="evidence" value="ECO:0007669"/>
    <property type="project" value="InterPro"/>
</dbReference>
<feature type="domain" description="ABC transmembrane type-1" evidence="9">
    <location>
        <begin position="32"/>
        <end position="322"/>
    </location>
</feature>
<keyword evidence="6 7" id="KW-0472">Membrane</keyword>
<dbReference type="CDD" id="cd18584">
    <property type="entry name" value="ABC_6TM_AarD_CydD"/>
    <property type="match status" value="1"/>
</dbReference>
<feature type="domain" description="ABC transporter" evidence="8">
    <location>
        <begin position="372"/>
        <end position="587"/>
    </location>
</feature>
<dbReference type="InterPro" id="IPR027417">
    <property type="entry name" value="P-loop_NTPase"/>
</dbReference>
<dbReference type="InterPro" id="IPR011527">
    <property type="entry name" value="ABC1_TM_dom"/>
</dbReference>
<dbReference type="Pfam" id="PF00664">
    <property type="entry name" value="ABC_membrane"/>
    <property type="match status" value="1"/>
</dbReference>
<dbReference type="GO" id="GO:0140359">
    <property type="term" value="F:ABC-type transporter activity"/>
    <property type="evidence" value="ECO:0007669"/>
    <property type="project" value="InterPro"/>
</dbReference>
<keyword evidence="3" id="KW-0547">Nucleotide-binding</keyword>
<dbReference type="Proteomes" id="UP000218890">
    <property type="component" value="Chromosome"/>
</dbReference>
<evidence type="ECO:0000259" key="8">
    <source>
        <dbReference type="PROSITE" id="PS50893"/>
    </source>
</evidence>
<dbReference type="PROSITE" id="PS50893">
    <property type="entry name" value="ABC_TRANSPORTER_2"/>
    <property type="match status" value="1"/>
</dbReference>
<dbReference type="PANTHER" id="PTHR24221:SF261">
    <property type="entry name" value="GLUTATHIONE_L-CYSTEINE TRANSPORT SYSTEM ATP-BINDING_PERMEASE PROTEIN CYDD"/>
    <property type="match status" value="1"/>
</dbReference>
<dbReference type="InterPro" id="IPR014216">
    <property type="entry name" value="ABC_transptr_CydD"/>
</dbReference>
<dbReference type="InterPro" id="IPR017871">
    <property type="entry name" value="ABC_transporter-like_CS"/>
</dbReference>